<evidence type="ECO:0000313" key="3">
    <source>
        <dbReference type="Proteomes" id="UP000623687"/>
    </source>
</evidence>
<proteinExistence type="predicted"/>
<evidence type="ECO:0000313" key="2">
    <source>
        <dbReference type="EMBL" id="KAF7439781.1"/>
    </source>
</evidence>
<comment type="caution">
    <text evidence="2">The sequence shown here is derived from an EMBL/GenBank/DDBJ whole genome shotgun (WGS) entry which is preliminary data.</text>
</comment>
<dbReference type="GeneID" id="59369958"/>
<reference evidence="2" key="1">
    <citation type="submission" date="2019-07" db="EMBL/GenBank/DDBJ databases">
        <authorList>
            <person name="Palmer J.M."/>
        </authorList>
    </citation>
    <scope>NUCLEOTIDE SEQUENCE</scope>
    <source>
        <strain evidence="2">PC9</strain>
    </source>
</reference>
<accession>A0A8H7A4F7</accession>
<dbReference type="AlphaFoldDB" id="A0A8H7A4F7"/>
<dbReference type="VEuPathDB" id="FungiDB:PC9H_000117"/>
<keyword evidence="3" id="KW-1185">Reference proteome</keyword>
<name>A0A8H7A4F7_PLEOS</name>
<evidence type="ECO:0000259" key="1">
    <source>
        <dbReference type="Pfam" id="PF17667"/>
    </source>
</evidence>
<feature type="domain" description="Fungal-type protein kinase" evidence="1">
    <location>
        <begin position="138"/>
        <end position="343"/>
    </location>
</feature>
<gene>
    <name evidence="2" type="ORF">PC9H_000117</name>
</gene>
<dbReference type="EMBL" id="JACETU010000001">
    <property type="protein sequence ID" value="KAF7439781.1"/>
    <property type="molecule type" value="Genomic_DNA"/>
</dbReference>
<dbReference type="InterPro" id="IPR040976">
    <property type="entry name" value="Pkinase_fungal"/>
</dbReference>
<dbReference type="Pfam" id="PF17667">
    <property type="entry name" value="Pkinase_fungal"/>
    <property type="match status" value="1"/>
</dbReference>
<sequence>MSREMSGRWVSPCKVADFFKLTMPIKLRKGSIEKLPKIDKRFFAGQKPGNQKAMAKKTIEFFDTGNFTGIQLVDTSNYSDPNSKRGAKLRPGLSLRDKSTVIDPNSPTQLGEASCGFEVEDTMIEILSDRGPLFELETDTAQQARDQLATHAVGFCSRQHRTHLFFVYLYYPYARLIRFDRAGALVSERFKFTNDCTPLIRFFSRLSNMTPAQRGCDPTVRVADELETKLARERLKEWAPDPKYERPVFKMEVYDDPKGLPGDDTKKPNPRTFLVWGALADPGSPLGRATCGYPALEVTHGLDQAKEAPIMFLKEQWRSIALRPEIVTLRELKAKGVKHVPTLECGGDLPGQVTQTATYAAEIL</sequence>
<organism evidence="2 3">
    <name type="scientific">Pleurotus ostreatus</name>
    <name type="common">Oyster mushroom</name>
    <name type="synonym">White-rot fungus</name>
    <dbReference type="NCBI Taxonomy" id="5322"/>
    <lineage>
        <taxon>Eukaryota</taxon>
        <taxon>Fungi</taxon>
        <taxon>Dikarya</taxon>
        <taxon>Basidiomycota</taxon>
        <taxon>Agaricomycotina</taxon>
        <taxon>Agaricomycetes</taxon>
        <taxon>Agaricomycetidae</taxon>
        <taxon>Agaricales</taxon>
        <taxon>Pleurotineae</taxon>
        <taxon>Pleurotaceae</taxon>
        <taxon>Pleurotus</taxon>
    </lineage>
</organism>
<dbReference type="RefSeq" id="XP_036635625.1">
    <property type="nucleotide sequence ID" value="XM_036769780.1"/>
</dbReference>
<dbReference type="Proteomes" id="UP000623687">
    <property type="component" value="Unassembled WGS sequence"/>
</dbReference>
<protein>
    <recommendedName>
        <fullName evidence="1">Fungal-type protein kinase domain-containing protein</fullName>
    </recommendedName>
</protein>
<dbReference type="OrthoDB" id="5592585at2759"/>